<evidence type="ECO:0008006" key="4">
    <source>
        <dbReference type="Google" id="ProtNLM"/>
    </source>
</evidence>
<keyword evidence="3" id="KW-1185">Reference proteome</keyword>
<dbReference type="Proteomes" id="UP001628193">
    <property type="component" value="Unassembled WGS sequence"/>
</dbReference>
<reference evidence="2 3" key="1">
    <citation type="submission" date="2024-09" db="EMBL/GenBank/DDBJ databases">
        <title>Draft genome sequence of Candidatus Magnetaquicoccaceae bacterium FCR-1.</title>
        <authorList>
            <person name="Shimoshige H."/>
            <person name="Shimamura S."/>
            <person name="Taoka A."/>
            <person name="Kobayashi H."/>
            <person name="Maekawa T."/>
        </authorList>
    </citation>
    <scope>NUCLEOTIDE SEQUENCE [LARGE SCALE GENOMIC DNA]</scope>
    <source>
        <strain evidence="2 3">FCR-1</strain>
    </source>
</reference>
<gene>
    <name evidence="2" type="ORF">SIID45300_00495</name>
</gene>
<feature type="transmembrane region" description="Helical" evidence="1">
    <location>
        <begin position="833"/>
        <end position="853"/>
    </location>
</feature>
<feature type="transmembrane region" description="Helical" evidence="1">
    <location>
        <begin position="159"/>
        <end position="180"/>
    </location>
</feature>
<feature type="transmembrane region" description="Helical" evidence="1">
    <location>
        <begin position="766"/>
        <end position="791"/>
    </location>
</feature>
<sequence>MEREGPPLSRHPSGGVLTIQTHRFSFFVAVALIAGAIISLQIIAMRLYAISGWAHFGSTVISVAMFGFGLSSTLLCLGKKWLEFRMELLARIGWLLFGPLSVLGNVVAQEAQFNPIFLLTDNHQIVNLFINFLAYATPFLAGSLLLGIAFFAGRHRFEATYAADMLGSGVAGLVCLSVMLWVPPDYLLVVPILFWWAGAMAWFHAWGDKRFSGWVSLSGIITIVLLVWLPQIQVSPYKGVSYVTKFPDANRLYQATGTHGLLEIYASSYFHFAPGLSDMASLSMGELPKNTYLGLFMDSDGPVGIMKPIPSDKQDYFRFLPMFMPYLINPQPENLFVVQFGGGISTRVALAGGAHHITVAEGNPMIQTALASETMRSFTGDLFTHPRISLVPMDGHLFIRNTDQKFDVIDLSLPDSSGLSSPGGFAVTEKYLYTHETVTAYINALKPGGILAVTVWNKEDPPKSTLRLLSTLASVGRTVAGEQVTDSFYVVQVFLSTVTVLYKKGGFLPEEIARLDRHAKEMAFDVVYRPGERFQGNASLLLAGVRQNVLGVAPTDQNEGDAQLPGVDDGEDFSMAAVYRLLLDRMIRGEHPEDLAAYPFDIARLTDDRPYFSGFIRLKDIPAFANRLETISDEWGYLLLWLTLGQSVLAGCILISLPLIFAWKTIFAPQPGKLGIFGYFFSLGLGYILVEVSLIGKFISALGNQVISTSVLITGMLISTGLGSLVAGRFLARSQTVMPLIFSSIAALLVLYGTQLGVWLPAIGTLSWRIVACILLIFPLAFLMGFPFATGMSWLARLGKEHFFLWAWGINGMFSVMSAVLVPLISVSVGLSANLYLAAALYLMAWPCFFALLRPSPST</sequence>
<proteinExistence type="predicted"/>
<dbReference type="EMBL" id="BAAFGK010000002">
    <property type="protein sequence ID" value="GAB0056190.1"/>
    <property type="molecule type" value="Genomic_DNA"/>
</dbReference>
<keyword evidence="1" id="KW-0472">Membrane</keyword>
<feature type="transmembrane region" description="Helical" evidence="1">
    <location>
        <begin position="88"/>
        <end position="108"/>
    </location>
</feature>
<name>A0ABQ0C5M4_9PROT</name>
<comment type="caution">
    <text evidence="2">The sequence shown here is derived from an EMBL/GenBank/DDBJ whole genome shotgun (WGS) entry which is preliminary data.</text>
</comment>
<feature type="transmembrane region" description="Helical" evidence="1">
    <location>
        <begin position="803"/>
        <end position="827"/>
    </location>
</feature>
<accession>A0ABQ0C5M4</accession>
<dbReference type="Gene3D" id="3.40.50.150">
    <property type="entry name" value="Vaccinia Virus protein VP39"/>
    <property type="match status" value="1"/>
</dbReference>
<feature type="transmembrane region" description="Helical" evidence="1">
    <location>
        <begin position="211"/>
        <end position="229"/>
    </location>
</feature>
<evidence type="ECO:0000313" key="2">
    <source>
        <dbReference type="EMBL" id="GAB0056190.1"/>
    </source>
</evidence>
<feature type="transmembrane region" description="Helical" evidence="1">
    <location>
        <begin position="740"/>
        <end position="760"/>
    </location>
</feature>
<feature type="transmembrane region" description="Helical" evidence="1">
    <location>
        <begin position="674"/>
        <end position="695"/>
    </location>
</feature>
<feature type="transmembrane region" description="Helical" evidence="1">
    <location>
        <begin position="635"/>
        <end position="662"/>
    </location>
</feature>
<dbReference type="Pfam" id="PF01564">
    <property type="entry name" value="Spermine_synth"/>
    <property type="match status" value="1"/>
</dbReference>
<feature type="transmembrane region" description="Helical" evidence="1">
    <location>
        <begin position="707"/>
        <end position="728"/>
    </location>
</feature>
<protein>
    <recommendedName>
        <fullName evidence="4">Spermidine synthase</fullName>
    </recommendedName>
</protein>
<feature type="transmembrane region" description="Helical" evidence="1">
    <location>
        <begin position="26"/>
        <end position="47"/>
    </location>
</feature>
<feature type="transmembrane region" description="Helical" evidence="1">
    <location>
        <begin position="53"/>
        <end position="76"/>
    </location>
</feature>
<evidence type="ECO:0000256" key="1">
    <source>
        <dbReference type="SAM" id="Phobius"/>
    </source>
</evidence>
<dbReference type="InterPro" id="IPR029063">
    <property type="entry name" value="SAM-dependent_MTases_sf"/>
</dbReference>
<keyword evidence="1" id="KW-0812">Transmembrane</keyword>
<dbReference type="CDD" id="cd02440">
    <property type="entry name" value="AdoMet_MTases"/>
    <property type="match status" value="1"/>
</dbReference>
<feature type="transmembrane region" description="Helical" evidence="1">
    <location>
        <begin position="186"/>
        <end position="204"/>
    </location>
</feature>
<evidence type="ECO:0000313" key="3">
    <source>
        <dbReference type="Proteomes" id="UP001628193"/>
    </source>
</evidence>
<feature type="transmembrane region" description="Helical" evidence="1">
    <location>
        <begin position="128"/>
        <end position="152"/>
    </location>
</feature>
<keyword evidence="1" id="KW-1133">Transmembrane helix</keyword>
<dbReference type="SUPFAM" id="SSF53335">
    <property type="entry name" value="S-adenosyl-L-methionine-dependent methyltransferases"/>
    <property type="match status" value="1"/>
</dbReference>
<organism evidence="2 3">
    <name type="scientific">Candidatus Magnetaquiglobus chichijimensis</name>
    <dbReference type="NCBI Taxonomy" id="3141448"/>
    <lineage>
        <taxon>Bacteria</taxon>
        <taxon>Pseudomonadati</taxon>
        <taxon>Pseudomonadota</taxon>
        <taxon>Magnetococcia</taxon>
        <taxon>Magnetococcales</taxon>
        <taxon>Candidatus Magnetaquicoccaceae</taxon>
        <taxon>Candidatus Magnetaquiglobus</taxon>
    </lineage>
</organism>